<dbReference type="KEGG" id="slb:AWJ20_3250"/>
<organism evidence="7 8">
    <name type="scientific">Sugiyamaella lignohabitans</name>
    <dbReference type="NCBI Taxonomy" id="796027"/>
    <lineage>
        <taxon>Eukaryota</taxon>
        <taxon>Fungi</taxon>
        <taxon>Dikarya</taxon>
        <taxon>Ascomycota</taxon>
        <taxon>Saccharomycotina</taxon>
        <taxon>Dipodascomycetes</taxon>
        <taxon>Dipodascales</taxon>
        <taxon>Trichomonascaceae</taxon>
        <taxon>Sugiyamaella</taxon>
    </lineage>
</organism>
<dbReference type="PANTHER" id="PTHR11814">
    <property type="entry name" value="SULFATE TRANSPORTER"/>
    <property type="match status" value="1"/>
</dbReference>
<keyword evidence="8" id="KW-1185">Reference proteome</keyword>
<accession>A0A167FRK5</accession>
<feature type="domain" description="STAS" evidence="6">
    <location>
        <begin position="539"/>
        <end position="673"/>
    </location>
</feature>
<feature type="transmembrane region" description="Helical" evidence="5">
    <location>
        <begin position="211"/>
        <end position="233"/>
    </location>
</feature>
<dbReference type="GO" id="GO:0055085">
    <property type="term" value="P:transmembrane transport"/>
    <property type="evidence" value="ECO:0007669"/>
    <property type="project" value="InterPro"/>
</dbReference>
<keyword evidence="4 5" id="KW-0472">Membrane</keyword>
<dbReference type="EMBL" id="CP014503">
    <property type="protein sequence ID" value="ANB15613.1"/>
    <property type="molecule type" value="Genomic_DNA"/>
</dbReference>
<dbReference type="PROSITE" id="PS50801">
    <property type="entry name" value="STAS"/>
    <property type="match status" value="1"/>
</dbReference>
<protein>
    <recommendedName>
        <fullName evidence="6">STAS domain-containing protein</fullName>
    </recommendedName>
</protein>
<feature type="transmembrane region" description="Helical" evidence="5">
    <location>
        <begin position="87"/>
        <end position="110"/>
    </location>
</feature>
<dbReference type="OrthoDB" id="427213at2759"/>
<reference evidence="7 8" key="1">
    <citation type="submission" date="2016-02" db="EMBL/GenBank/DDBJ databases">
        <title>Complete genome sequence and transcriptome regulation of the pentose utilising yeast Sugiyamaella lignohabitans.</title>
        <authorList>
            <person name="Bellasio M."/>
            <person name="Peymann A."/>
            <person name="Valli M."/>
            <person name="Sipitzky M."/>
            <person name="Graf A."/>
            <person name="Sauer M."/>
            <person name="Marx H."/>
            <person name="Mattanovich D."/>
        </authorList>
    </citation>
    <scope>NUCLEOTIDE SEQUENCE [LARGE SCALE GENOMIC DNA]</scope>
    <source>
        <strain evidence="7 8">CBS 10342</strain>
    </source>
</reference>
<dbReference type="Pfam" id="PF00916">
    <property type="entry name" value="Sulfate_transp"/>
    <property type="match status" value="1"/>
</dbReference>
<feature type="transmembrane region" description="Helical" evidence="5">
    <location>
        <begin position="421"/>
        <end position="440"/>
    </location>
</feature>
<keyword evidence="2 5" id="KW-0812">Transmembrane</keyword>
<dbReference type="InterPro" id="IPR011547">
    <property type="entry name" value="SLC26A/SulP_dom"/>
</dbReference>
<dbReference type="InterPro" id="IPR001902">
    <property type="entry name" value="SLC26A/SulP_fam"/>
</dbReference>
<feature type="transmembrane region" description="Helical" evidence="5">
    <location>
        <begin position="296"/>
        <end position="317"/>
    </location>
</feature>
<proteinExistence type="predicted"/>
<evidence type="ECO:0000256" key="2">
    <source>
        <dbReference type="ARBA" id="ARBA00022692"/>
    </source>
</evidence>
<evidence type="ECO:0000256" key="1">
    <source>
        <dbReference type="ARBA" id="ARBA00004141"/>
    </source>
</evidence>
<dbReference type="AlphaFoldDB" id="A0A167FRK5"/>
<evidence type="ECO:0000256" key="3">
    <source>
        <dbReference type="ARBA" id="ARBA00022989"/>
    </source>
</evidence>
<dbReference type="RefSeq" id="XP_018738090.1">
    <property type="nucleotide sequence ID" value="XM_018880254.1"/>
</dbReference>
<dbReference type="Gene3D" id="3.30.750.24">
    <property type="entry name" value="STAS domain"/>
    <property type="match status" value="1"/>
</dbReference>
<feature type="transmembrane region" description="Helical" evidence="5">
    <location>
        <begin position="483"/>
        <end position="510"/>
    </location>
</feature>
<comment type="subcellular location">
    <subcellularLocation>
        <location evidence="1">Membrane</location>
        <topology evidence="1">Multi-pass membrane protein</topology>
    </subcellularLocation>
</comment>
<sequence length="682" mass="74630">MSSSYGGTHNQDEQSPLLGVVQSHAKKLQYTIDNDNDTGSMTSGHHIVRPATLVKLPERGALKPPARSYWSYYIPAFSWISEYQLTYLLGDFIAGATLASFQIPVSMSYATSLANVPTISGLYGLVVPPIVYAIFGSVPLMIVGPEGPISLVVGQAMIPYIHKKGNEAIINTASSLSPSEVTGIIAGSSGAVLLSAGLLRLGFLDSVLSKALLRGFISAVGFVMMVDQLPAILGLTDLMHEITETHPSPIGKLVFLLEHWKKADPLTSKVAFLALFTVLTLRIIKRKYTGKFKLLHFFPEILFVVIISTVLCTYLNLDEAGLEVVGSITPGKVVVEFPITPSKWHDFRANFSASFFAAVLGFFESTIAAKAIGSRYDCNISTNRELVALGLCNIGGSLVSALPSFGGYARSKVNGLSGAKTQMSSIFMALFTVVSIAYLMPYFFYLPKCVLSSVITVIGLSLVEEAPADIKFYWKIGGYQDLFTLFLTLIFTMMWSVQTGIAVGVFFSVVRVIKHATRPRIQILGRIPGTNVFRNADENPDALEAIEGCLIVKIPEPLTFANTGDLANRLRRLELYGSMRVHPSHPRLVEQDHIHYIIIDLRGMTECDSSAVHALHEIIVGYINRNITVIFTRMPQDRVIRKMFEKSGINKIVVRQSKGHAFFDTIENALIHIDSVTPGGNV</sequence>
<evidence type="ECO:0000313" key="8">
    <source>
        <dbReference type="Proteomes" id="UP000189580"/>
    </source>
</evidence>
<feature type="transmembrane region" description="Helical" evidence="5">
    <location>
        <begin position="266"/>
        <end position="284"/>
    </location>
</feature>
<evidence type="ECO:0000313" key="7">
    <source>
        <dbReference type="EMBL" id="ANB15613.1"/>
    </source>
</evidence>
<dbReference type="SUPFAM" id="SSF52091">
    <property type="entry name" value="SpoIIaa-like"/>
    <property type="match status" value="1"/>
</dbReference>
<feature type="transmembrane region" description="Helical" evidence="5">
    <location>
        <begin position="385"/>
        <end position="409"/>
    </location>
</feature>
<dbReference type="InterPro" id="IPR036513">
    <property type="entry name" value="STAS_dom_sf"/>
</dbReference>
<feature type="transmembrane region" description="Helical" evidence="5">
    <location>
        <begin position="181"/>
        <end position="199"/>
    </location>
</feature>
<dbReference type="Proteomes" id="UP000189580">
    <property type="component" value="Chromosome b"/>
</dbReference>
<gene>
    <name evidence="7" type="ORF">AWJ20_3250</name>
</gene>
<dbReference type="InterPro" id="IPR002645">
    <property type="entry name" value="STAS_dom"/>
</dbReference>
<dbReference type="GO" id="GO:0016020">
    <property type="term" value="C:membrane"/>
    <property type="evidence" value="ECO:0007669"/>
    <property type="project" value="UniProtKB-SubCell"/>
</dbReference>
<feature type="transmembrane region" description="Helical" evidence="5">
    <location>
        <begin position="351"/>
        <end position="373"/>
    </location>
</feature>
<name>A0A167FRK5_9ASCO</name>
<feature type="transmembrane region" description="Helical" evidence="5">
    <location>
        <begin position="122"/>
        <end position="142"/>
    </location>
</feature>
<dbReference type="GeneID" id="30035252"/>
<dbReference type="Pfam" id="PF01740">
    <property type="entry name" value="STAS"/>
    <property type="match status" value="1"/>
</dbReference>
<evidence type="ECO:0000256" key="5">
    <source>
        <dbReference type="SAM" id="Phobius"/>
    </source>
</evidence>
<evidence type="ECO:0000259" key="6">
    <source>
        <dbReference type="PROSITE" id="PS50801"/>
    </source>
</evidence>
<dbReference type="CDD" id="cd07042">
    <property type="entry name" value="STAS_SulP_like_sulfate_transporter"/>
    <property type="match status" value="1"/>
</dbReference>
<keyword evidence="3 5" id="KW-1133">Transmembrane helix</keyword>
<evidence type="ECO:0000256" key="4">
    <source>
        <dbReference type="ARBA" id="ARBA00023136"/>
    </source>
</evidence>
<feature type="transmembrane region" description="Helical" evidence="5">
    <location>
        <begin position="445"/>
        <end position="463"/>
    </location>
</feature>